<reference evidence="2" key="1">
    <citation type="submission" date="2025-08" db="UniProtKB">
        <authorList>
            <consortium name="Ensembl"/>
        </authorList>
    </citation>
    <scope>IDENTIFICATION</scope>
</reference>
<reference evidence="2" key="2">
    <citation type="submission" date="2025-09" db="UniProtKB">
        <authorList>
            <consortium name="Ensembl"/>
        </authorList>
    </citation>
    <scope>IDENTIFICATION</scope>
</reference>
<dbReference type="Proteomes" id="UP000472273">
    <property type="component" value="Unplaced"/>
</dbReference>
<organism evidence="2 3">
    <name type="scientific">Pseudonaja textilis</name>
    <name type="common">Eastern brown snake</name>
    <dbReference type="NCBI Taxonomy" id="8673"/>
    <lineage>
        <taxon>Eukaryota</taxon>
        <taxon>Metazoa</taxon>
        <taxon>Chordata</taxon>
        <taxon>Craniata</taxon>
        <taxon>Vertebrata</taxon>
        <taxon>Euteleostomi</taxon>
        <taxon>Lepidosauria</taxon>
        <taxon>Squamata</taxon>
        <taxon>Bifurcata</taxon>
        <taxon>Unidentata</taxon>
        <taxon>Episquamata</taxon>
        <taxon>Toxicofera</taxon>
        <taxon>Serpentes</taxon>
        <taxon>Colubroidea</taxon>
        <taxon>Elapidae</taxon>
        <taxon>Hydrophiinae</taxon>
        <taxon>Pseudonaja</taxon>
    </lineage>
</organism>
<evidence type="ECO:0000256" key="1">
    <source>
        <dbReference type="SAM" id="MobiDB-lite"/>
    </source>
</evidence>
<accession>A0A670Z4Q6</accession>
<sequence length="102" mass="11530">MPTAHATPSPTERSTHRLFLKDPFKTRKKLQPIGQRGPSNRRRRKEIPRIPLRQDLLHNHGPQTAAGNTGGRPGHPNHPLPKDDKVVRISRCLQLLANPPPR</sequence>
<protein>
    <submittedName>
        <fullName evidence="2">Uncharacterized protein</fullName>
    </submittedName>
</protein>
<feature type="compositionally biased region" description="Basic and acidic residues" evidence="1">
    <location>
        <begin position="13"/>
        <end position="25"/>
    </location>
</feature>
<keyword evidence="3" id="KW-1185">Reference proteome</keyword>
<feature type="compositionally biased region" description="Polar residues" evidence="1">
    <location>
        <begin position="1"/>
        <end position="12"/>
    </location>
</feature>
<dbReference type="Ensembl" id="ENSPTXT00000019468.1">
    <property type="protein sequence ID" value="ENSPTXP00000018895.1"/>
    <property type="gene ID" value="ENSPTXG00000013030.1"/>
</dbReference>
<evidence type="ECO:0000313" key="3">
    <source>
        <dbReference type="Proteomes" id="UP000472273"/>
    </source>
</evidence>
<proteinExistence type="predicted"/>
<dbReference type="AlphaFoldDB" id="A0A670Z4Q6"/>
<feature type="region of interest" description="Disordered" evidence="1">
    <location>
        <begin position="1"/>
        <end position="102"/>
    </location>
</feature>
<evidence type="ECO:0000313" key="2">
    <source>
        <dbReference type="Ensembl" id="ENSPTXP00000018895.1"/>
    </source>
</evidence>
<name>A0A670Z4Q6_PSETE</name>